<keyword evidence="4" id="KW-1185">Reference proteome</keyword>
<accession>A0A9N9MRJ9</accession>
<feature type="region of interest" description="Disordered" evidence="2">
    <location>
        <begin position="322"/>
        <end position="350"/>
    </location>
</feature>
<sequence>MAEDNETARDRSQKRGMSNKSLMESPLKIHDLQKEETKAPISPLRMPDLPLPPPPPMPNIMMTSRIGYRRILANRSNEYRSPILGSRSSSMDFSGRGGNFYPRQEHFDRHLDSNRSQTLNNRRPAVVRENRANTVEFMSPILARAYLYHRENGGAPQTTNNQQQQAILTDQLGLSPLPRHKNFEHLSERLADFNDYPIFPHLYSKPSPEILTKEHKSKYFSRDSVLSNELEEVRALNQELQQKYVGDNAEKNISRILGGNSETSPEYYSVFMNEHYISDIDENEEIKEFVCGYKAPERRHSDQQEKISTAFYNYPSSTLPTSYKPRSAKKCSKKSSTSASTSNISKHSEIKTLSRANSEDFISRKPILKLSANLRSSSLHSDSAPSKKSSDYYTFFPLVTSSGKKVEFSGDSTGKVIKSPKRTVVKLAKIRKSAYIHKEFVEADHDGDALAFNRLMRNLRKEISKKPVEFEGRFDERCQENSVPPTLLAVVKSLLYAAERAKEEGVVCPEILRNNIFTVAAINNNNKHQRVLFMAPPCQFSSCLTYSLMVKNNFCKQYLVRSRSVVDAVLLFLMASPSFQSTHLSRNNLLCPTASVIRRVSSPTQKSGKPFSAIAIDQAHEHHNAEIKATGGANGLYQDLNTRRRVMLSAPEISRLVTAFENLSPSSSEKHHEQYSSFQIKFLERCLAVKDAFLSVGNPFEEHSGDLFCLDTKIVMQENSVKALNSAESAGRYAYETFVQERLNLKSKAFSITTGDLSDDEAFPGDDL</sequence>
<proteinExistence type="predicted"/>
<feature type="compositionally biased region" description="Basic and acidic residues" evidence="2">
    <location>
        <begin position="1"/>
        <end position="13"/>
    </location>
</feature>
<gene>
    <name evidence="3" type="ORF">CEUTPL_LOCUS6253</name>
</gene>
<evidence type="ECO:0000256" key="2">
    <source>
        <dbReference type="SAM" id="MobiDB-lite"/>
    </source>
</evidence>
<dbReference type="EMBL" id="OU892279">
    <property type="protein sequence ID" value="CAG9765648.1"/>
    <property type="molecule type" value="Genomic_DNA"/>
</dbReference>
<organism evidence="3 4">
    <name type="scientific">Ceutorhynchus assimilis</name>
    <name type="common">cabbage seed weevil</name>
    <dbReference type="NCBI Taxonomy" id="467358"/>
    <lineage>
        <taxon>Eukaryota</taxon>
        <taxon>Metazoa</taxon>
        <taxon>Ecdysozoa</taxon>
        <taxon>Arthropoda</taxon>
        <taxon>Hexapoda</taxon>
        <taxon>Insecta</taxon>
        <taxon>Pterygota</taxon>
        <taxon>Neoptera</taxon>
        <taxon>Endopterygota</taxon>
        <taxon>Coleoptera</taxon>
        <taxon>Polyphaga</taxon>
        <taxon>Cucujiformia</taxon>
        <taxon>Curculionidae</taxon>
        <taxon>Ceutorhynchinae</taxon>
        <taxon>Ceutorhynchus</taxon>
    </lineage>
</organism>
<feature type="region of interest" description="Disordered" evidence="2">
    <location>
        <begin position="1"/>
        <end position="51"/>
    </location>
</feature>
<protein>
    <submittedName>
        <fullName evidence="3">Uncharacterized protein</fullName>
    </submittedName>
</protein>
<evidence type="ECO:0000313" key="3">
    <source>
        <dbReference type="EMBL" id="CAG9765648.1"/>
    </source>
</evidence>
<feature type="compositionally biased region" description="Basic and acidic residues" evidence="2">
    <location>
        <begin position="27"/>
        <end position="38"/>
    </location>
</feature>
<dbReference type="OrthoDB" id="6661004at2759"/>
<reference evidence="3" key="1">
    <citation type="submission" date="2022-01" db="EMBL/GenBank/DDBJ databases">
        <authorList>
            <person name="King R."/>
        </authorList>
    </citation>
    <scope>NUCLEOTIDE SEQUENCE</scope>
</reference>
<dbReference type="AlphaFoldDB" id="A0A9N9MRJ9"/>
<feature type="compositionally biased region" description="Low complexity" evidence="2">
    <location>
        <begin position="334"/>
        <end position="345"/>
    </location>
</feature>
<evidence type="ECO:0000256" key="1">
    <source>
        <dbReference type="SAM" id="Coils"/>
    </source>
</evidence>
<keyword evidence="1" id="KW-0175">Coiled coil</keyword>
<name>A0A9N9MRJ9_9CUCU</name>
<feature type="coiled-coil region" evidence="1">
    <location>
        <begin position="223"/>
        <end position="250"/>
    </location>
</feature>
<evidence type="ECO:0000313" key="4">
    <source>
        <dbReference type="Proteomes" id="UP001152799"/>
    </source>
</evidence>
<dbReference type="PANTHER" id="PTHR47018">
    <property type="entry name" value="CXC DOMAIN-CONTAINING PROTEIN-RELATED"/>
    <property type="match status" value="1"/>
</dbReference>
<dbReference type="Proteomes" id="UP001152799">
    <property type="component" value="Chromosome 3"/>
</dbReference>